<sequence length="70" mass="8385">MAPSTFLVILRQHELQRICVIYRLKPRIAWIDEKFKAKTVNYGQLIWQKSLPKNALDHNLTADILYFCYF</sequence>
<dbReference type="Proteomes" id="UP000321124">
    <property type="component" value="Chromosome"/>
</dbReference>
<gene>
    <name evidence="1" type="ORF">D0436_24160</name>
</gene>
<dbReference type="KEGG" id="sdeo:D0436_24160"/>
<evidence type="ECO:0000313" key="1">
    <source>
        <dbReference type="EMBL" id="QWY79170.1"/>
    </source>
</evidence>
<proteinExistence type="predicted"/>
<evidence type="ECO:0000313" key="2">
    <source>
        <dbReference type="Proteomes" id="UP000321124"/>
    </source>
</evidence>
<name>A0A8F3E362_9GAMM</name>
<dbReference type="RefSeq" id="WP_166485350.1">
    <property type="nucleotide sequence ID" value="NZ_CP031775.2"/>
</dbReference>
<dbReference type="AlphaFoldDB" id="A0A8F3E362"/>
<organism evidence="1 2">
    <name type="scientific">Shewanella decolorationis</name>
    <dbReference type="NCBI Taxonomy" id="256839"/>
    <lineage>
        <taxon>Bacteria</taxon>
        <taxon>Pseudomonadati</taxon>
        <taxon>Pseudomonadota</taxon>
        <taxon>Gammaproteobacteria</taxon>
        <taxon>Alteromonadales</taxon>
        <taxon>Shewanellaceae</taxon>
        <taxon>Shewanella</taxon>
    </lineage>
</organism>
<reference evidence="1 2" key="1">
    <citation type="journal article" date="2019" name="Ecotoxicol. Environ. Saf.">
        <title>Microbial characterization of heavy metal resistant bacterial strains isolated from an electroplating wastewater treatment plant.</title>
        <authorList>
            <person name="Cai X."/>
            <person name="Zheng X."/>
            <person name="Zhang D."/>
            <person name="Iqbal W."/>
            <person name="Liu C."/>
            <person name="Yang B."/>
            <person name="Zhao X."/>
            <person name="Lu X."/>
            <person name="Mao Y."/>
        </authorList>
    </citation>
    <scope>NUCLEOTIDE SEQUENCE [LARGE SCALE GENOMIC DNA]</scope>
    <source>
        <strain evidence="1 2">Ni1-3</strain>
    </source>
</reference>
<protein>
    <submittedName>
        <fullName evidence="1">Uncharacterized protein</fullName>
    </submittedName>
</protein>
<accession>A0A8F3E362</accession>
<dbReference type="EMBL" id="CP031775">
    <property type="protein sequence ID" value="QWY79170.1"/>
    <property type="molecule type" value="Genomic_DNA"/>
</dbReference>